<feature type="compositionally biased region" description="Basic and acidic residues" evidence="5">
    <location>
        <begin position="60"/>
        <end position="77"/>
    </location>
</feature>
<feature type="compositionally biased region" description="Basic residues" evidence="5">
    <location>
        <begin position="286"/>
        <end position="295"/>
    </location>
</feature>
<keyword evidence="7" id="KW-1185">Reference proteome</keyword>
<dbReference type="AlphaFoldDB" id="A0A9P6Q1Q9"/>
<evidence type="ECO:0000313" key="7">
    <source>
        <dbReference type="Proteomes" id="UP000726737"/>
    </source>
</evidence>
<feature type="region of interest" description="Disordered" evidence="5">
    <location>
        <begin position="192"/>
        <end position="311"/>
    </location>
</feature>
<accession>A0A9P6Q1Q9</accession>
<feature type="region of interest" description="Disordered" evidence="5">
    <location>
        <begin position="1"/>
        <end position="138"/>
    </location>
</feature>
<feature type="compositionally biased region" description="Low complexity" evidence="5">
    <location>
        <begin position="80"/>
        <end position="117"/>
    </location>
</feature>
<name>A0A9P6Q1Q9_9FUNG</name>
<dbReference type="GO" id="GO:0016538">
    <property type="term" value="F:cyclin-dependent protein serine/threonine kinase regulator activity"/>
    <property type="evidence" value="ECO:0007669"/>
    <property type="project" value="InterPro"/>
</dbReference>
<feature type="compositionally biased region" description="Low complexity" evidence="5">
    <location>
        <begin position="508"/>
        <end position="518"/>
    </location>
</feature>
<comment type="caution">
    <text evidence="6">The sequence shown here is derived from an EMBL/GenBank/DDBJ whole genome shotgun (WGS) entry which is preliminary data.</text>
</comment>
<dbReference type="OrthoDB" id="440676at2759"/>
<dbReference type="Pfam" id="PF01111">
    <property type="entry name" value="CKS"/>
    <property type="match status" value="1"/>
</dbReference>
<dbReference type="PROSITE" id="PS00945">
    <property type="entry name" value="CKS_2"/>
    <property type="match status" value="1"/>
</dbReference>
<dbReference type="SUPFAM" id="SSF55637">
    <property type="entry name" value="Cell cycle regulatory proteins"/>
    <property type="match status" value="1"/>
</dbReference>
<comment type="similarity">
    <text evidence="1 4">Belongs to the CKS family.</text>
</comment>
<dbReference type="GO" id="GO:0051301">
    <property type="term" value="P:cell division"/>
    <property type="evidence" value="ECO:0007669"/>
    <property type="project" value="UniProtKB-UniRule"/>
</dbReference>
<evidence type="ECO:0000256" key="3">
    <source>
        <dbReference type="ARBA" id="ARBA00023306"/>
    </source>
</evidence>
<keyword evidence="2 4" id="KW-0132">Cell division</keyword>
<organism evidence="6 7">
    <name type="scientific">Mortierella polycephala</name>
    <dbReference type="NCBI Taxonomy" id="41804"/>
    <lineage>
        <taxon>Eukaryota</taxon>
        <taxon>Fungi</taxon>
        <taxon>Fungi incertae sedis</taxon>
        <taxon>Mucoromycota</taxon>
        <taxon>Mortierellomycotina</taxon>
        <taxon>Mortierellomycetes</taxon>
        <taxon>Mortierellales</taxon>
        <taxon>Mortierellaceae</taxon>
        <taxon>Mortierella</taxon>
    </lineage>
</organism>
<dbReference type="Gene3D" id="3.30.170.10">
    <property type="entry name" value="Cyclin-dependent kinase, regulatory subunit"/>
    <property type="match status" value="1"/>
</dbReference>
<evidence type="ECO:0000256" key="1">
    <source>
        <dbReference type="ARBA" id="ARBA00007782"/>
    </source>
</evidence>
<gene>
    <name evidence="6" type="ORF">BG011_003699</name>
</gene>
<feature type="region of interest" description="Disordered" evidence="5">
    <location>
        <begin position="442"/>
        <end position="518"/>
    </location>
</feature>
<feature type="compositionally biased region" description="Low complexity" evidence="5">
    <location>
        <begin position="196"/>
        <end position="222"/>
    </location>
</feature>
<dbReference type="InterPro" id="IPR000789">
    <property type="entry name" value="Cyclin-dep_kinase_reg-sub"/>
</dbReference>
<dbReference type="PANTHER" id="PTHR23415">
    <property type="entry name" value="CYCLIN-DEPENDENT KINASES REGULATORY SUBUNIT/60S RIBOSOME SUBUNIT BIOGENESIS PROTEIN NIP7"/>
    <property type="match status" value="1"/>
</dbReference>
<keyword evidence="3 4" id="KW-0131">Cell cycle</keyword>
<dbReference type="InterPro" id="IPR036858">
    <property type="entry name" value="Cyclin-dep_kinase_reg-sub_sf"/>
</dbReference>
<sequence length="518" mass="61745">MTSQTSHTSNLIYHDQDENYPPPQHQQQYRHSTLRHQSNDRSVAQETYYADENLNDDDNLYDKEVQPALETHPDPRPRQRLQLQRGHTRAQYHPQPSQSQQQQQYQQQQQQRHQGQARNRREQVLDDADQENNGPLVQKEIEDARGIAYDNQYQSSRMELMERRGTKISAHQQLSQTNQGQTVYQEHHVERDVTYQQQQQNQIQAQRPPAALARQQSMSQRPQQPPQPQVTIHRDDPVVHSRKRSGRTMEEGVADGRPAAEDARHQAQAQQRVPVHATQQVEQQRRQQHPHKHQHQHTDEERRKRAKMEQDHARKMEYVEMYRKLTDRINYGDVYNDTTWEYRNVTLPKQMLQLIRNIYPSYMQFPENPYSLTLKLLKDQEWRNIGIRMSNYWENWMRHDPEPHVLLFRRPFGTGERLARERDEQEKEEKRLQTLEQVQAEAEKLKGGTGRNVEAPQEGVKQQSDQQQQLHLSPPPKQKYQDEQSQRPLPLPQKQRQQQQPLPPPPKQLQLQQLQQQQ</sequence>
<dbReference type="Proteomes" id="UP000726737">
    <property type="component" value="Unassembled WGS sequence"/>
</dbReference>
<evidence type="ECO:0000256" key="2">
    <source>
        <dbReference type="ARBA" id="ARBA00022618"/>
    </source>
</evidence>
<evidence type="ECO:0000256" key="4">
    <source>
        <dbReference type="RuleBase" id="RU311113"/>
    </source>
</evidence>
<comment type="function">
    <text evidence="4">Binds to the catalytic subunit of the cyclin dependent kinases and is essential for their biological function.</text>
</comment>
<protein>
    <recommendedName>
        <fullName evidence="4">Cyclin-dependent kinases regulatory subunit</fullName>
    </recommendedName>
</protein>
<reference evidence="6" key="1">
    <citation type="journal article" date="2020" name="Fungal Divers.">
        <title>Resolving the Mortierellaceae phylogeny through synthesis of multi-gene phylogenetics and phylogenomics.</title>
        <authorList>
            <person name="Vandepol N."/>
            <person name="Liber J."/>
            <person name="Desiro A."/>
            <person name="Na H."/>
            <person name="Kennedy M."/>
            <person name="Barry K."/>
            <person name="Grigoriev I.V."/>
            <person name="Miller A.N."/>
            <person name="O'Donnell K."/>
            <person name="Stajich J.E."/>
            <person name="Bonito G."/>
        </authorList>
    </citation>
    <scope>NUCLEOTIDE SEQUENCE</scope>
    <source>
        <strain evidence="6">KOD948</strain>
    </source>
</reference>
<evidence type="ECO:0000256" key="5">
    <source>
        <dbReference type="SAM" id="MobiDB-lite"/>
    </source>
</evidence>
<dbReference type="SMART" id="SM01084">
    <property type="entry name" value="CKS"/>
    <property type="match status" value="1"/>
</dbReference>
<evidence type="ECO:0000313" key="6">
    <source>
        <dbReference type="EMBL" id="KAG0257885.1"/>
    </source>
</evidence>
<feature type="compositionally biased region" description="Low complexity" evidence="5">
    <location>
        <begin position="486"/>
        <end position="500"/>
    </location>
</feature>
<feature type="compositionally biased region" description="Low complexity" evidence="5">
    <location>
        <begin position="461"/>
        <end position="472"/>
    </location>
</feature>
<proteinExistence type="inferred from homology"/>
<dbReference type="EMBL" id="JAAAJA010000242">
    <property type="protein sequence ID" value="KAG0257885.1"/>
    <property type="molecule type" value="Genomic_DNA"/>
</dbReference>
<feature type="compositionally biased region" description="Polar residues" evidence="5">
    <location>
        <begin position="1"/>
        <end position="11"/>
    </location>
</feature>
<feature type="compositionally biased region" description="Basic and acidic residues" evidence="5">
    <location>
        <begin position="296"/>
        <end position="311"/>
    </location>
</feature>